<feature type="domain" description="Methyl-accepting transducer" evidence="8">
    <location>
        <begin position="241"/>
        <end position="477"/>
    </location>
</feature>
<comment type="subcellular location">
    <subcellularLocation>
        <location evidence="1">Cell inner membrane</location>
        <topology evidence="1">Multi-pass membrane protein</topology>
    </subcellularLocation>
</comment>
<dbReference type="Pfam" id="PF00015">
    <property type="entry name" value="MCPsignal"/>
    <property type="match status" value="1"/>
</dbReference>
<sequence>MSEHTAPTSAPPELARLRLTASRAFVAMLWVYVPVIAAVGYIGGAQYVAAAGLAAVFAALGTASYFRDPIAAPTRYTIAASLTAGWMLLVYSASFLSDGFVLDAHMIFFVLNALVVIYFCWKSIAIINVMAAVHHLIFSAALPLYIWPSSDGALAHFIIHAGYVVLVGVPMGWLAYRINRQFVETHNAMVELTGAQDRMQQLVREAEEQHQSEHAKRSEMLHMAEQLDITVAGVTEAVATTAEEMEAGSQVMTASAHGASEQAESMARTASETTENLQALSSATEELSSSIAEITTQVTQSSNVAQGAAQEAEETNGKIQGLAEASAKVGEVIKLITDIAEQTNLLALNATIEAARAGEAGKGFAVVAAEVKDLANQTAKATENINSQINNIQAATQDAVGAINSISDTINSINEISGQITSAVEQQDSATREIAENISNAVGRVKEMSEGMTGFADARAENQQTVDSFLQAASGLSDKSRDLQSEVDTFLTKVRAV</sequence>
<dbReference type="InterPro" id="IPR004089">
    <property type="entry name" value="MCPsignal_dom"/>
</dbReference>
<evidence type="ECO:0000259" key="8">
    <source>
        <dbReference type="PROSITE" id="PS50111"/>
    </source>
</evidence>
<dbReference type="Gene3D" id="1.10.287.950">
    <property type="entry name" value="Methyl-accepting chemotaxis protein"/>
    <property type="match status" value="1"/>
</dbReference>
<dbReference type="PANTHER" id="PTHR32089">
    <property type="entry name" value="METHYL-ACCEPTING CHEMOTAXIS PROTEIN MCPB"/>
    <property type="match status" value="1"/>
</dbReference>
<keyword evidence="3 5" id="KW-0807">Transducer</keyword>
<feature type="transmembrane region" description="Helical" evidence="7">
    <location>
        <begin position="126"/>
        <end position="147"/>
    </location>
</feature>
<evidence type="ECO:0000259" key="9">
    <source>
        <dbReference type="PROSITE" id="PS50192"/>
    </source>
</evidence>
<evidence type="ECO:0000256" key="1">
    <source>
        <dbReference type="ARBA" id="ARBA00004429"/>
    </source>
</evidence>
<evidence type="ECO:0000313" key="11">
    <source>
        <dbReference type="Proteomes" id="UP001157914"/>
    </source>
</evidence>
<keyword evidence="7" id="KW-0812">Transmembrane</keyword>
<organism evidence="10 11">
    <name type="scientific">Roseibium denhamense</name>
    <dbReference type="NCBI Taxonomy" id="76305"/>
    <lineage>
        <taxon>Bacteria</taxon>
        <taxon>Pseudomonadati</taxon>
        <taxon>Pseudomonadota</taxon>
        <taxon>Alphaproteobacteria</taxon>
        <taxon>Hyphomicrobiales</taxon>
        <taxon>Stappiaceae</taxon>
        <taxon>Roseibium</taxon>
    </lineage>
</organism>
<dbReference type="Proteomes" id="UP001157914">
    <property type="component" value="Unassembled WGS sequence"/>
</dbReference>
<dbReference type="RefSeq" id="WP_155190524.1">
    <property type="nucleotide sequence ID" value="NZ_BAAAEA010000003.1"/>
</dbReference>
<keyword evidence="7" id="KW-0472">Membrane</keyword>
<proteinExistence type="inferred from homology"/>
<feature type="transmembrane region" description="Helical" evidence="7">
    <location>
        <begin position="78"/>
        <end position="96"/>
    </location>
</feature>
<protein>
    <submittedName>
        <fullName evidence="10">Methyl-accepting chemotaxis protein</fullName>
    </submittedName>
</protein>
<dbReference type="SMART" id="SM00283">
    <property type="entry name" value="MA"/>
    <property type="match status" value="1"/>
</dbReference>
<evidence type="ECO:0000256" key="7">
    <source>
        <dbReference type="SAM" id="Phobius"/>
    </source>
</evidence>
<gene>
    <name evidence="10" type="ORF">SAMN06265374_1775</name>
</gene>
<comment type="caution">
    <text evidence="10">The sequence shown here is derived from an EMBL/GenBank/DDBJ whole genome shotgun (WGS) entry which is preliminary data.</text>
</comment>
<dbReference type="PANTHER" id="PTHR32089:SF112">
    <property type="entry name" value="LYSOZYME-LIKE PROTEIN-RELATED"/>
    <property type="match status" value="1"/>
</dbReference>
<feature type="transmembrane region" description="Helical" evidence="7">
    <location>
        <begin position="24"/>
        <end position="42"/>
    </location>
</feature>
<feature type="domain" description="T-SNARE coiled-coil homology" evidence="9">
    <location>
        <begin position="393"/>
        <end position="455"/>
    </location>
</feature>
<evidence type="ECO:0000313" key="10">
    <source>
        <dbReference type="EMBL" id="SMP17096.1"/>
    </source>
</evidence>
<keyword evidence="2" id="KW-0997">Cell inner membrane</keyword>
<keyword evidence="7" id="KW-1133">Transmembrane helix</keyword>
<name>A0ABY1NTH4_9HYPH</name>
<evidence type="ECO:0000256" key="4">
    <source>
        <dbReference type="ARBA" id="ARBA00029447"/>
    </source>
</evidence>
<dbReference type="PRINTS" id="PR00260">
    <property type="entry name" value="CHEMTRNSDUCR"/>
</dbReference>
<evidence type="ECO:0000256" key="6">
    <source>
        <dbReference type="SAM" id="MobiDB-lite"/>
    </source>
</evidence>
<comment type="similarity">
    <text evidence="4">Belongs to the methyl-accepting chemotaxis (MCP) protein family.</text>
</comment>
<feature type="transmembrane region" description="Helical" evidence="7">
    <location>
        <begin position="153"/>
        <end position="176"/>
    </location>
</feature>
<dbReference type="PROSITE" id="PS50111">
    <property type="entry name" value="CHEMOTAXIS_TRANSDUC_2"/>
    <property type="match status" value="1"/>
</dbReference>
<dbReference type="SUPFAM" id="SSF58104">
    <property type="entry name" value="Methyl-accepting chemotaxis protein (MCP) signaling domain"/>
    <property type="match status" value="1"/>
</dbReference>
<evidence type="ECO:0000256" key="5">
    <source>
        <dbReference type="PROSITE-ProRule" id="PRU00284"/>
    </source>
</evidence>
<dbReference type="PROSITE" id="PS50192">
    <property type="entry name" value="T_SNARE"/>
    <property type="match status" value="1"/>
</dbReference>
<accession>A0ABY1NTH4</accession>
<dbReference type="EMBL" id="FXTT01000002">
    <property type="protein sequence ID" value="SMP17096.1"/>
    <property type="molecule type" value="Genomic_DNA"/>
</dbReference>
<keyword evidence="11" id="KW-1185">Reference proteome</keyword>
<keyword evidence="2" id="KW-1003">Cell membrane</keyword>
<feature type="transmembrane region" description="Helical" evidence="7">
    <location>
        <begin position="48"/>
        <end position="66"/>
    </location>
</feature>
<evidence type="ECO:0000256" key="3">
    <source>
        <dbReference type="ARBA" id="ARBA00023224"/>
    </source>
</evidence>
<reference evidence="10 11" key="1">
    <citation type="submission" date="2017-05" db="EMBL/GenBank/DDBJ databases">
        <authorList>
            <person name="Varghese N."/>
            <person name="Submissions S."/>
        </authorList>
    </citation>
    <scope>NUCLEOTIDE SEQUENCE [LARGE SCALE GENOMIC DNA]</scope>
    <source>
        <strain evidence="10 11">DSM 15949</strain>
    </source>
</reference>
<feature type="region of interest" description="Disordered" evidence="6">
    <location>
        <begin position="253"/>
        <end position="284"/>
    </location>
</feature>
<feature type="transmembrane region" description="Helical" evidence="7">
    <location>
        <begin position="102"/>
        <end position="121"/>
    </location>
</feature>
<feature type="compositionally biased region" description="Polar residues" evidence="6">
    <location>
        <begin position="268"/>
        <end position="278"/>
    </location>
</feature>
<dbReference type="InterPro" id="IPR004090">
    <property type="entry name" value="Chemotax_Me-accpt_rcpt"/>
</dbReference>
<dbReference type="InterPro" id="IPR000727">
    <property type="entry name" value="T_SNARE_dom"/>
</dbReference>
<evidence type="ECO:0000256" key="2">
    <source>
        <dbReference type="ARBA" id="ARBA00022519"/>
    </source>
</evidence>